<protein>
    <submittedName>
        <fullName evidence="1">Uncharacterized protein</fullName>
    </submittedName>
</protein>
<evidence type="ECO:0000313" key="2">
    <source>
        <dbReference type="Proteomes" id="UP001165960"/>
    </source>
</evidence>
<comment type="caution">
    <text evidence="1">The sequence shown here is derived from an EMBL/GenBank/DDBJ whole genome shotgun (WGS) entry which is preliminary data.</text>
</comment>
<gene>
    <name evidence="1" type="ORF">DSO57_1011818</name>
</gene>
<evidence type="ECO:0000313" key="1">
    <source>
        <dbReference type="EMBL" id="KAJ9085669.1"/>
    </source>
</evidence>
<accession>A0ACC2UFK7</accession>
<proteinExistence type="predicted"/>
<dbReference type="EMBL" id="QTSX02000751">
    <property type="protein sequence ID" value="KAJ9085669.1"/>
    <property type="molecule type" value="Genomic_DNA"/>
</dbReference>
<dbReference type="Proteomes" id="UP001165960">
    <property type="component" value="Unassembled WGS sequence"/>
</dbReference>
<organism evidence="1 2">
    <name type="scientific">Entomophthora muscae</name>
    <dbReference type="NCBI Taxonomy" id="34485"/>
    <lineage>
        <taxon>Eukaryota</taxon>
        <taxon>Fungi</taxon>
        <taxon>Fungi incertae sedis</taxon>
        <taxon>Zoopagomycota</taxon>
        <taxon>Entomophthoromycotina</taxon>
        <taxon>Entomophthoromycetes</taxon>
        <taxon>Entomophthorales</taxon>
        <taxon>Entomophthoraceae</taxon>
        <taxon>Entomophthora</taxon>
    </lineage>
</organism>
<name>A0ACC2UFK7_9FUNG</name>
<keyword evidence="2" id="KW-1185">Reference proteome</keyword>
<reference evidence="1" key="1">
    <citation type="submission" date="2022-04" db="EMBL/GenBank/DDBJ databases">
        <title>Genome of the entomopathogenic fungus Entomophthora muscae.</title>
        <authorList>
            <person name="Elya C."/>
            <person name="Lovett B.R."/>
            <person name="Lee E."/>
            <person name="Macias A.M."/>
            <person name="Hajek A.E."/>
            <person name="De Bivort B.L."/>
            <person name="Kasson M.T."/>
            <person name="De Fine Licht H.H."/>
            <person name="Stajich J.E."/>
        </authorList>
    </citation>
    <scope>NUCLEOTIDE SEQUENCE</scope>
    <source>
        <strain evidence="1">Berkeley</strain>
    </source>
</reference>
<sequence length="178" mass="19877">MTSLPNHAEFTLVQGTWTRIGNPNNKYFMPDTKPSTFEYANFGTTCKDGSITIVLKKIIPTEKSMLCPVATEGFQISTAPPSPGVTDYSKMTSCPYTEIAYKWNSHRPQFEFSVMPEPVEAEERGKIAFRKNLTLAVAIKCNDTLLSMHPEVVAIYNSSPALQTKKFMLLLLALAIYL</sequence>